<dbReference type="SMR" id="A0A0K9P824"/>
<proteinExistence type="inferred from homology"/>
<accession>A0A0K9P824</accession>
<comment type="similarity">
    <text evidence="1">Belongs to the LOB domain-containing protein family.</text>
</comment>
<dbReference type="InterPro" id="IPR004883">
    <property type="entry name" value="LOB"/>
</dbReference>
<evidence type="ECO:0000256" key="2">
    <source>
        <dbReference type="SAM" id="Coils"/>
    </source>
</evidence>
<dbReference type="Pfam" id="PF03195">
    <property type="entry name" value="LOB"/>
    <property type="match status" value="1"/>
</dbReference>
<feature type="coiled-coil region" evidence="2">
    <location>
        <begin position="83"/>
        <end position="110"/>
    </location>
</feature>
<dbReference type="GO" id="GO:0001216">
    <property type="term" value="F:DNA-binding transcription activator activity"/>
    <property type="evidence" value="ECO:0000318"/>
    <property type="project" value="GO_Central"/>
</dbReference>
<evidence type="ECO:0000256" key="3">
    <source>
        <dbReference type="SAM" id="MobiDB-lite"/>
    </source>
</evidence>
<gene>
    <name evidence="5" type="ORF">ZOSMA_331G00100</name>
</gene>
<dbReference type="PANTHER" id="PTHR31529">
    <property type="entry name" value="LOB DOMAIN CONTAINING PROTEIN"/>
    <property type="match status" value="1"/>
</dbReference>
<name>A0A0K9P824_ZOSMR</name>
<feature type="region of interest" description="Disordered" evidence="3">
    <location>
        <begin position="213"/>
        <end position="239"/>
    </location>
</feature>
<keyword evidence="2" id="KW-0175">Coiled coil</keyword>
<dbReference type="OMA" id="QNMQPQN"/>
<evidence type="ECO:0000259" key="4">
    <source>
        <dbReference type="PROSITE" id="PS50891"/>
    </source>
</evidence>
<dbReference type="GO" id="GO:0005634">
    <property type="term" value="C:nucleus"/>
    <property type="evidence" value="ECO:0000318"/>
    <property type="project" value="GO_Central"/>
</dbReference>
<reference evidence="6" key="1">
    <citation type="journal article" date="2016" name="Nature">
        <title>The genome of the seagrass Zostera marina reveals angiosperm adaptation to the sea.</title>
        <authorList>
            <person name="Olsen J.L."/>
            <person name="Rouze P."/>
            <person name="Verhelst B."/>
            <person name="Lin Y.-C."/>
            <person name="Bayer T."/>
            <person name="Collen J."/>
            <person name="Dattolo E."/>
            <person name="De Paoli E."/>
            <person name="Dittami S."/>
            <person name="Maumus F."/>
            <person name="Michel G."/>
            <person name="Kersting A."/>
            <person name="Lauritano C."/>
            <person name="Lohaus R."/>
            <person name="Toepel M."/>
            <person name="Tonon T."/>
            <person name="Vanneste K."/>
            <person name="Amirebrahimi M."/>
            <person name="Brakel J."/>
            <person name="Bostroem C."/>
            <person name="Chovatia M."/>
            <person name="Grimwood J."/>
            <person name="Jenkins J.W."/>
            <person name="Jueterbock A."/>
            <person name="Mraz A."/>
            <person name="Stam W.T."/>
            <person name="Tice H."/>
            <person name="Bornberg-Bauer E."/>
            <person name="Green P.J."/>
            <person name="Pearson G.A."/>
            <person name="Procaccini G."/>
            <person name="Duarte C.M."/>
            <person name="Schmutz J."/>
            <person name="Reusch T.B.H."/>
            <person name="Van de Peer Y."/>
        </authorList>
    </citation>
    <scope>NUCLEOTIDE SEQUENCE [LARGE SCALE GENOMIC DNA]</scope>
    <source>
        <strain evidence="6">cv. Finnish</strain>
    </source>
</reference>
<keyword evidence="6" id="KW-1185">Reference proteome</keyword>
<sequence length="239" mass="27712">MNSPCAACKFLRRKCTSNCIYAPHFQPDNPAKFSSVHHVFGASNVAKLIQDLPVEKREECVQSLSYEAETRISDPVHGCLGQVMKLHRMIKEADELLEETKNKLANYEQQHLMPLNSSTRVSSEIPPFRLSSIRQNMQPQNMQPQNRQLQNMQPQNMQPPSTMYGEASGSMMHSINPNTQTTLPQCHTINIHPERQQQDLRLMFEHGANVEHDQFQQEQQHQPFQQNEEDEWEFMDDQL</sequence>
<evidence type="ECO:0000256" key="1">
    <source>
        <dbReference type="ARBA" id="ARBA00005474"/>
    </source>
</evidence>
<feature type="compositionally biased region" description="Low complexity" evidence="3">
    <location>
        <begin position="216"/>
        <end position="226"/>
    </location>
</feature>
<dbReference type="PROSITE" id="PS50891">
    <property type="entry name" value="LOB"/>
    <property type="match status" value="1"/>
</dbReference>
<organism evidence="5 6">
    <name type="scientific">Zostera marina</name>
    <name type="common">Eelgrass</name>
    <dbReference type="NCBI Taxonomy" id="29655"/>
    <lineage>
        <taxon>Eukaryota</taxon>
        <taxon>Viridiplantae</taxon>
        <taxon>Streptophyta</taxon>
        <taxon>Embryophyta</taxon>
        <taxon>Tracheophyta</taxon>
        <taxon>Spermatophyta</taxon>
        <taxon>Magnoliopsida</taxon>
        <taxon>Liliopsida</taxon>
        <taxon>Zosteraceae</taxon>
        <taxon>Zostera</taxon>
    </lineage>
</organism>
<feature type="compositionally biased region" description="Acidic residues" evidence="3">
    <location>
        <begin position="227"/>
        <end position="239"/>
    </location>
</feature>
<dbReference type="AlphaFoldDB" id="A0A0K9P824"/>
<protein>
    <recommendedName>
        <fullName evidence="4">LOB domain-containing protein</fullName>
    </recommendedName>
</protein>
<dbReference type="Proteomes" id="UP000036987">
    <property type="component" value="Unassembled WGS sequence"/>
</dbReference>
<comment type="caution">
    <text evidence="5">The sequence shown here is derived from an EMBL/GenBank/DDBJ whole genome shotgun (WGS) entry which is preliminary data.</text>
</comment>
<dbReference type="PANTHER" id="PTHR31529:SF12">
    <property type="entry name" value="LOB DOMAIN-CONTAINING PROTEIN 20"/>
    <property type="match status" value="1"/>
</dbReference>
<evidence type="ECO:0000313" key="6">
    <source>
        <dbReference type="Proteomes" id="UP000036987"/>
    </source>
</evidence>
<feature type="domain" description="LOB" evidence="4">
    <location>
        <begin position="3"/>
        <end position="104"/>
    </location>
</feature>
<evidence type="ECO:0000313" key="5">
    <source>
        <dbReference type="EMBL" id="KMZ65183.1"/>
    </source>
</evidence>
<dbReference type="GO" id="GO:0006355">
    <property type="term" value="P:regulation of DNA-templated transcription"/>
    <property type="evidence" value="ECO:0000318"/>
    <property type="project" value="GO_Central"/>
</dbReference>
<dbReference type="EMBL" id="LFYR01001059">
    <property type="protein sequence ID" value="KMZ65183.1"/>
    <property type="molecule type" value="Genomic_DNA"/>
</dbReference>